<evidence type="ECO:0000313" key="3">
    <source>
        <dbReference type="Proteomes" id="UP000001072"/>
    </source>
</evidence>
<feature type="compositionally biased region" description="Basic residues" evidence="1">
    <location>
        <begin position="698"/>
        <end position="717"/>
    </location>
</feature>
<dbReference type="Proteomes" id="UP000001072">
    <property type="component" value="Unassembled WGS sequence"/>
</dbReference>
<name>F4R5B3_MELLP</name>
<protein>
    <submittedName>
        <fullName evidence="2">Uncharacterized protein</fullName>
    </submittedName>
</protein>
<dbReference type="AlphaFoldDB" id="F4R5B3"/>
<evidence type="ECO:0000313" key="2">
    <source>
        <dbReference type="EMBL" id="EGG12292.1"/>
    </source>
</evidence>
<feature type="region of interest" description="Disordered" evidence="1">
    <location>
        <begin position="222"/>
        <end position="256"/>
    </location>
</feature>
<feature type="compositionally biased region" description="Low complexity" evidence="1">
    <location>
        <begin position="223"/>
        <end position="238"/>
    </location>
</feature>
<dbReference type="GeneID" id="18935108"/>
<dbReference type="EMBL" id="GL883091">
    <property type="protein sequence ID" value="EGG12292.1"/>
    <property type="molecule type" value="Genomic_DNA"/>
</dbReference>
<proteinExistence type="predicted"/>
<gene>
    <name evidence="2" type="ORF">MELLADRAFT_89202</name>
</gene>
<organism evidence="3">
    <name type="scientific">Melampsora larici-populina (strain 98AG31 / pathotype 3-4-7)</name>
    <name type="common">Poplar leaf rust fungus</name>
    <dbReference type="NCBI Taxonomy" id="747676"/>
    <lineage>
        <taxon>Eukaryota</taxon>
        <taxon>Fungi</taxon>
        <taxon>Dikarya</taxon>
        <taxon>Basidiomycota</taxon>
        <taxon>Pucciniomycotina</taxon>
        <taxon>Pucciniomycetes</taxon>
        <taxon>Pucciniales</taxon>
        <taxon>Melampsoraceae</taxon>
        <taxon>Melampsora</taxon>
    </lineage>
</organism>
<dbReference type="HOGENOM" id="CLU_015424_1_0_1"/>
<keyword evidence="3" id="KW-1185">Reference proteome</keyword>
<feature type="compositionally biased region" description="Acidic residues" evidence="1">
    <location>
        <begin position="506"/>
        <end position="519"/>
    </location>
</feature>
<feature type="compositionally biased region" description="Low complexity" evidence="1">
    <location>
        <begin position="291"/>
        <end position="308"/>
    </location>
</feature>
<feature type="region of interest" description="Disordered" evidence="1">
    <location>
        <begin position="287"/>
        <end position="315"/>
    </location>
</feature>
<sequence length="717" mass="80158">MLRAGPWHRPRYLSQPIASRGWSRNTLSLQTLFDMAEQNFYCPRPFSYTAFQASISIKQSSPMASVPFHLLFNPTIWPPRSPHFVSISRPASPRHEASQPLHRIEVPADAPIPPPSFTCSSRPCWPGLSHVHGQHFTDLHTRWCGYGQGEIHFFLIPTPFRSPVVPTHQCPKSEHYYRTFKLNQLNYELARINAGEKYPIPYNASLHGPPLNIKGKFVAEQVSPKSASQRAQRAAPSQLCARARDGPTAEKHKSAGHTGCTQKYCKACCHAYGPPGTCYVHRMKPEGSQDATPAPSHRSSTSHAPSSTVPQAKRARIIPEQCAQSVGRTGHVLNEDGERVLSNARKLKEDMVRKASEPRLDPSKVVSLHLVTQPTTPVITQHFPTWPLIALDECESLVRKAKAAAGLSWNGHILVWDEQLKNWRDIALTLPHQYTRTAKNLVLCLPSQRHALAKEVQDVLESFGLGKPSIPKAPVQSTKVPKAEPWSPPRSATHVAGSSLGPIEILDSDSPSDTDDAPELDTTPSKLPFNTPSGDASSDNVTPDSFRHLDPALTGNLSAQAVWLSYILPQVLAADQKPFNSSSTEAPVLKVWPGEEAMTFTLLAWHHAVGMPAIRARRIPYWINFFGTEYELEEQTAYRYAHFVDKVTYPRFKAWLDSWPEEGEKNRYNITVSEARRHFQAEFKAVTGLKQPDDPSALRKHKEQKAPRPSKKRRTKQ</sequence>
<feature type="compositionally biased region" description="Basic and acidic residues" evidence="1">
    <location>
        <begin position="242"/>
        <end position="253"/>
    </location>
</feature>
<dbReference type="InParanoid" id="F4R5B3"/>
<evidence type="ECO:0000256" key="1">
    <source>
        <dbReference type="SAM" id="MobiDB-lite"/>
    </source>
</evidence>
<dbReference type="RefSeq" id="XP_007404667.1">
    <property type="nucleotide sequence ID" value="XM_007404605.1"/>
</dbReference>
<feature type="region of interest" description="Disordered" evidence="1">
    <location>
        <begin position="686"/>
        <end position="717"/>
    </location>
</feature>
<dbReference type="VEuPathDB" id="FungiDB:MELLADRAFT_89202"/>
<reference evidence="3" key="1">
    <citation type="journal article" date="2011" name="Proc. Natl. Acad. Sci. U.S.A.">
        <title>Obligate biotrophy features unraveled by the genomic analysis of rust fungi.</title>
        <authorList>
            <person name="Duplessis S."/>
            <person name="Cuomo C.A."/>
            <person name="Lin Y.-C."/>
            <person name="Aerts A."/>
            <person name="Tisserant E."/>
            <person name="Veneault-Fourrey C."/>
            <person name="Joly D.L."/>
            <person name="Hacquard S."/>
            <person name="Amselem J."/>
            <person name="Cantarel B.L."/>
            <person name="Chiu R."/>
            <person name="Coutinho P.M."/>
            <person name="Feau N."/>
            <person name="Field M."/>
            <person name="Frey P."/>
            <person name="Gelhaye E."/>
            <person name="Goldberg J."/>
            <person name="Grabherr M.G."/>
            <person name="Kodira C.D."/>
            <person name="Kohler A."/>
            <person name="Kuees U."/>
            <person name="Lindquist E.A."/>
            <person name="Lucas S.M."/>
            <person name="Mago R."/>
            <person name="Mauceli E."/>
            <person name="Morin E."/>
            <person name="Murat C."/>
            <person name="Pangilinan J.L."/>
            <person name="Park R."/>
            <person name="Pearson M."/>
            <person name="Quesneville H."/>
            <person name="Rouhier N."/>
            <person name="Sakthikumar S."/>
            <person name="Salamov A.A."/>
            <person name="Schmutz J."/>
            <person name="Selles B."/>
            <person name="Shapiro H."/>
            <person name="Tanguay P."/>
            <person name="Tuskan G.A."/>
            <person name="Henrissat B."/>
            <person name="Van de Peer Y."/>
            <person name="Rouze P."/>
            <person name="Ellis J.G."/>
            <person name="Dodds P.N."/>
            <person name="Schein J.E."/>
            <person name="Zhong S."/>
            <person name="Hamelin R.C."/>
            <person name="Grigoriev I.V."/>
            <person name="Szabo L.J."/>
            <person name="Martin F."/>
        </authorList>
    </citation>
    <scope>NUCLEOTIDE SEQUENCE [LARGE SCALE GENOMIC DNA]</scope>
    <source>
        <strain evidence="3">98AG31 / pathotype 3-4-7</strain>
    </source>
</reference>
<feature type="compositionally biased region" description="Polar residues" evidence="1">
    <location>
        <begin position="522"/>
        <end position="543"/>
    </location>
</feature>
<feature type="region of interest" description="Disordered" evidence="1">
    <location>
        <begin position="471"/>
        <end position="543"/>
    </location>
</feature>
<accession>F4R5B3</accession>
<dbReference type="KEGG" id="mlr:MELLADRAFT_89202"/>